<keyword evidence="1" id="KW-0694">RNA-binding</keyword>
<dbReference type="SUPFAM" id="SSF54928">
    <property type="entry name" value="RNA-binding domain, RBD"/>
    <property type="match status" value="1"/>
</dbReference>
<evidence type="ECO:0000256" key="1">
    <source>
        <dbReference type="PROSITE-ProRule" id="PRU00176"/>
    </source>
</evidence>
<proteinExistence type="predicted"/>
<keyword evidence="3" id="KW-1185">Reference proteome</keyword>
<protein>
    <submittedName>
        <fullName evidence="4">RRM domain-containing protein</fullName>
    </submittedName>
</protein>
<reference evidence="4" key="1">
    <citation type="submission" date="2022-11" db="UniProtKB">
        <authorList>
            <consortium name="WormBaseParasite"/>
        </authorList>
    </citation>
    <scope>IDENTIFICATION</scope>
</reference>
<dbReference type="InterPro" id="IPR012677">
    <property type="entry name" value="Nucleotide-bd_a/b_plait_sf"/>
</dbReference>
<dbReference type="PROSITE" id="PS50102">
    <property type="entry name" value="RRM"/>
    <property type="match status" value="1"/>
</dbReference>
<dbReference type="GO" id="GO:0003723">
    <property type="term" value="F:RNA binding"/>
    <property type="evidence" value="ECO:0007669"/>
    <property type="project" value="UniProtKB-UniRule"/>
</dbReference>
<dbReference type="WBParaSite" id="PDA_v2.g15119.t1">
    <property type="protein sequence ID" value="PDA_v2.g15119.t1"/>
    <property type="gene ID" value="PDA_v2.g15119"/>
</dbReference>
<dbReference type="SMART" id="SM00360">
    <property type="entry name" value="RRM"/>
    <property type="match status" value="1"/>
</dbReference>
<dbReference type="InterPro" id="IPR000504">
    <property type="entry name" value="RRM_dom"/>
</dbReference>
<dbReference type="AlphaFoldDB" id="A0A914PAL2"/>
<dbReference type="InterPro" id="IPR035979">
    <property type="entry name" value="RBD_domain_sf"/>
</dbReference>
<evidence type="ECO:0000313" key="3">
    <source>
        <dbReference type="Proteomes" id="UP000887578"/>
    </source>
</evidence>
<dbReference type="PANTHER" id="PTHR23295">
    <property type="entry name" value="NUCLEAR RECEPTOR COACTIVATOR 5-RELATED"/>
    <property type="match status" value="1"/>
</dbReference>
<feature type="domain" description="RRM" evidence="2">
    <location>
        <begin position="8"/>
        <end position="79"/>
    </location>
</feature>
<dbReference type="InterPro" id="IPR052600">
    <property type="entry name" value="Nuc_rcpt_coact/corep"/>
</dbReference>
<organism evidence="3 4">
    <name type="scientific">Panagrolaimus davidi</name>
    <dbReference type="NCBI Taxonomy" id="227884"/>
    <lineage>
        <taxon>Eukaryota</taxon>
        <taxon>Metazoa</taxon>
        <taxon>Ecdysozoa</taxon>
        <taxon>Nematoda</taxon>
        <taxon>Chromadorea</taxon>
        <taxon>Rhabditida</taxon>
        <taxon>Tylenchina</taxon>
        <taxon>Panagrolaimomorpha</taxon>
        <taxon>Panagrolaimoidea</taxon>
        <taxon>Panagrolaimidae</taxon>
        <taxon>Panagrolaimus</taxon>
    </lineage>
</organism>
<sequence length="139" mass="15555">MRNIYSKARVFVGNLKKDSVSREDLVGLFEDFGNVLGVTLFKGYAFIQFSKQSEAELCVQILNGYTWKGSELIVKILTLNSTNVAIDLSNVSQKISANAIKIQNKRGNVKHVKQSNKQTTFNQHTTNFIVCSLDSSKSF</sequence>
<evidence type="ECO:0000313" key="4">
    <source>
        <dbReference type="WBParaSite" id="PDA_v2.g15119.t1"/>
    </source>
</evidence>
<evidence type="ECO:0000259" key="2">
    <source>
        <dbReference type="PROSITE" id="PS50102"/>
    </source>
</evidence>
<accession>A0A914PAL2</accession>
<name>A0A914PAL2_9BILA</name>
<dbReference type="PANTHER" id="PTHR23295:SF6">
    <property type="entry name" value="NEOSIN, ISOFORM A"/>
    <property type="match status" value="1"/>
</dbReference>
<dbReference type="Proteomes" id="UP000887578">
    <property type="component" value="Unplaced"/>
</dbReference>
<dbReference type="Pfam" id="PF00076">
    <property type="entry name" value="RRM_1"/>
    <property type="match status" value="1"/>
</dbReference>
<dbReference type="Gene3D" id="3.30.70.330">
    <property type="match status" value="1"/>
</dbReference>